<protein>
    <submittedName>
        <fullName evidence="1">Fam10 family protein</fullName>
    </submittedName>
</protein>
<proteinExistence type="predicted"/>
<sequence>MKDPANLAKHQANPKVAPVIAKMMNKFGGPK</sequence>
<evidence type="ECO:0000313" key="3">
    <source>
        <dbReference type="Proteomes" id="UP000237347"/>
    </source>
</evidence>
<evidence type="ECO:0000313" key="1">
    <source>
        <dbReference type="EMBL" id="KAK7852407.1"/>
    </source>
</evidence>
<dbReference type="AlphaFoldDB" id="A0AAW0LLA3"/>
<organism evidence="1 3">
    <name type="scientific">Quercus suber</name>
    <name type="common">Cork oak</name>
    <dbReference type="NCBI Taxonomy" id="58331"/>
    <lineage>
        <taxon>Eukaryota</taxon>
        <taxon>Viridiplantae</taxon>
        <taxon>Streptophyta</taxon>
        <taxon>Embryophyta</taxon>
        <taxon>Tracheophyta</taxon>
        <taxon>Spermatophyta</taxon>
        <taxon>Magnoliopsida</taxon>
        <taxon>eudicotyledons</taxon>
        <taxon>Gunneridae</taxon>
        <taxon>Pentapetalae</taxon>
        <taxon>rosids</taxon>
        <taxon>fabids</taxon>
        <taxon>Fagales</taxon>
        <taxon>Fagaceae</taxon>
        <taxon>Quercus</taxon>
    </lineage>
</organism>
<comment type="caution">
    <text evidence="1">The sequence shown here is derived from an EMBL/GenBank/DDBJ whole genome shotgun (WGS) entry which is preliminary data.</text>
</comment>
<gene>
    <name evidence="2" type="ORF">CFP56_039042</name>
    <name evidence="1" type="ORF">CFP56_039043</name>
</gene>
<name>A0AAW0LLA3_QUESU</name>
<keyword evidence="3" id="KW-1185">Reference proteome</keyword>
<dbReference type="EMBL" id="PKMF04000076">
    <property type="protein sequence ID" value="KAK7852408.1"/>
    <property type="molecule type" value="Genomic_DNA"/>
</dbReference>
<accession>A0AAW0LLA3</accession>
<reference evidence="1 3" key="2">
    <citation type="journal article" date="2018" name="Sci. Data">
        <title>The draft genome sequence of cork oak.</title>
        <authorList>
            <person name="Ramos A.M."/>
            <person name="Usie A."/>
            <person name="Barbosa P."/>
            <person name="Barros P.M."/>
            <person name="Capote T."/>
            <person name="Chaves I."/>
            <person name="Simoes F."/>
            <person name="Abreu I."/>
            <person name="Carrasquinho I."/>
            <person name="Faro C."/>
            <person name="Guimaraes J.B."/>
            <person name="Mendonca D."/>
            <person name="Nobrega F."/>
            <person name="Rodrigues L."/>
            <person name="Saibo N.J.M."/>
            <person name="Varela M.C."/>
            <person name="Egas C."/>
            <person name="Matos J."/>
            <person name="Miguel C.M."/>
            <person name="Oliveira M.M."/>
            <person name="Ricardo C.P."/>
            <person name="Goncalves S."/>
        </authorList>
    </citation>
    <scope>NUCLEOTIDE SEQUENCE [LARGE SCALE GENOMIC DNA]</scope>
    <source>
        <strain evidence="3">cv. HL8</strain>
        <strain evidence="1">HL8</strain>
    </source>
</reference>
<reference evidence="1" key="3">
    <citation type="submission" date="2023-07" db="EMBL/GenBank/DDBJ databases">
        <title>An improved reference 1 genome and first organelle genomes of Quercus suber.</title>
        <authorList>
            <consortium name="Genosuber Consortium"/>
            <person name="Usie A."/>
            <person name="Serra O."/>
            <person name="Barros P."/>
        </authorList>
    </citation>
    <scope>NUCLEOTIDE SEQUENCE</scope>
    <source>
        <strain evidence="1">HL8</strain>
        <tissue evidence="1">Leaves</tissue>
    </source>
</reference>
<reference evidence="1" key="1">
    <citation type="submission" date="2017-12" db="EMBL/GenBank/DDBJ databases">
        <authorList>
            <person name="Barbosa P."/>
            <person name="Usie A."/>
            <person name="Ramos A.M."/>
        </authorList>
    </citation>
    <scope>NUCLEOTIDE SEQUENCE</scope>
    <source>
        <strain evidence="1">HL8</strain>
        <tissue evidence="1">Leaves</tissue>
    </source>
</reference>
<dbReference type="Proteomes" id="UP000237347">
    <property type="component" value="Unassembled WGS sequence"/>
</dbReference>
<dbReference type="Gene3D" id="1.10.260.100">
    <property type="match status" value="1"/>
</dbReference>
<dbReference type="EMBL" id="PKMF04000076">
    <property type="protein sequence ID" value="KAK7852407.1"/>
    <property type="molecule type" value="Genomic_DNA"/>
</dbReference>
<evidence type="ECO:0000313" key="2">
    <source>
        <dbReference type="EMBL" id="KAK7852408.1"/>
    </source>
</evidence>